<dbReference type="InterPro" id="IPR001789">
    <property type="entry name" value="Sig_transdc_resp-reg_receiver"/>
</dbReference>
<name>A0A6N8G2B1_9CHRO</name>
<comment type="caution">
    <text evidence="4">The sequence shown here is derived from an EMBL/GenBank/DDBJ whole genome shotgun (WGS) entry which is preliminary data.</text>
</comment>
<evidence type="ECO:0000313" key="4">
    <source>
        <dbReference type="EMBL" id="MUL39114.1"/>
    </source>
</evidence>
<dbReference type="InterPro" id="IPR050595">
    <property type="entry name" value="Bact_response_regulator"/>
</dbReference>
<dbReference type="InterPro" id="IPR011006">
    <property type="entry name" value="CheY-like_superfamily"/>
</dbReference>
<evidence type="ECO:0000259" key="3">
    <source>
        <dbReference type="PROSITE" id="PS50110"/>
    </source>
</evidence>
<dbReference type="Proteomes" id="UP000441797">
    <property type="component" value="Unassembled WGS sequence"/>
</dbReference>
<feature type="domain" description="Response regulatory" evidence="3">
    <location>
        <begin position="8"/>
        <end position="123"/>
    </location>
</feature>
<reference evidence="4 5" key="1">
    <citation type="journal article" date="2019" name="Front. Microbiol.">
        <title>Genomic Features for Desiccation Tolerance and Sugar Biosynthesis in the Extremophile Gloeocapsopsis sp. UTEX B3054.</title>
        <authorList>
            <person name="Urrejola C."/>
            <person name="Alcorta J."/>
            <person name="Salas L."/>
            <person name="Vasquez M."/>
            <person name="Polz M.F."/>
            <person name="Vicuna R."/>
            <person name="Diez B."/>
        </authorList>
    </citation>
    <scope>NUCLEOTIDE SEQUENCE [LARGE SCALE GENOMIC DNA]</scope>
    <source>
        <strain evidence="4 5">1H9</strain>
    </source>
</reference>
<dbReference type="EMBL" id="NAPY01000062">
    <property type="protein sequence ID" value="MUL39114.1"/>
    <property type="molecule type" value="Genomic_DNA"/>
</dbReference>
<dbReference type="PANTHER" id="PTHR44591:SF3">
    <property type="entry name" value="RESPONSE REGULATORY DOMAIN-CONTAINING PROTEIN"/>
    <property type="match status" value="1"/>
</dbReference>
<feature type="modified residue" description="4-aspartylphosphate" evidence="2">
    <location>
        <position position="57"/>
    </location>
</feature>
<dbReference type="Gene3D" id="3.40.50.2300">
    <property type="match status" value="1"/>
</dbReference>
<protein>
    <submittedName>
        <fullName evidence="4">Response regulator</fullName>
    </submittedName>
</protein>
<dbReference type="PROSITE" id="PS50110">
    <property type="entry name" value="RESPONSE_REGULATORY"/>
    <property type="match status" value="1"/>
</dbReference>
<gene>
    <name evidence="4" type="ORF">BWI75_23155</name>
</gene>
<keyword evidence="5" id="KW-1185">Reference proteome</keyword>
<sequence length="130" mass="14576">MQYSCNYRILVVDDLVDNLFLLQTFLEAEGFEVETADSGSQALSQISTKLPDLVLLDVMLPDISGYEVTRQIRQNHNLPFIPILLVTAHDQTNAKLGLDAGANDFIRKPIDFEELLTRISVFLQLKTHGG</sequence>
<accession>A0A6N8G2B1</accession>
<evidence type="ECO:0000313" key="5">
    <source>
        <dbReference type="Proteomes" id="UP000441797"/>
    </source>
</evidence>
<dbReference type="GO" id="GO:0000160">
    <property type="term" value="P:phosphorelay signal transduction system"/>
    <property type="evidence" value="ECO:0007669"/>
    <property type="project" value="InterPro"/>
</dbReference>
<dbReference type="SMART" id="SM00448">
    <property type="entry name" value="REC"/>
    <property type="match status" value="1"/>
</dbReference>
<dbReference type="AlphaFoldDB" id="A0A6N8G2B1"/>
<organism evidence="4 5">
    <name type="scientific">Gloeocapsopsis dulcis AAB1 = 1H9</name>
    <dbReference type="NCBI Taxonomy" id="1433147"/>
    <lineage>
        <taxon>Bacteria</taxon>
        <taxon>Bacillati</taxon>
        <taxon>Cyanobacteriota</taxon>
        <taxon>Cyanophyceae</taxon>
        <taxon>Oscillatoriophycideae</taxon>
        <taxon>Chroococcales</taxon>
        <taxon>Chroococcaceae</taxon>
        <taxon>Gloeocapsopsis</taxon>
        <taxon>Gloeocapsopsis dulcis</taxon>
    </lineage>
</organism>
<proteinExistence type="predicted"/>
<keyword evidence="1 2" id="KW-0597">Phosphoprotein</keyword>
<dbReference type="RefSeq" id="WP_105218915.1">
    <property type="nucleotide sequence ID" value="NZ_CAWNSU010000023.1"/>
</dbReference>
<evidence type="ECO:0000256" key="1">
    <source>
        <dbReference type="ARBA" id="ARBA00022553"/>
    </source>
</evidence>
<dbReference type="PANTHER" id="PTHR44591">
    <property type="entry name" value="STRESS RESPONSE REGULATOR PROTEIN 1"/>
    <property type="match status" value="1"/>
</dbReference>
<dbReference type="Pfam" id="PF00072">
    <property type="entry name" value="Response_reg"/>
    <property type="match status" value="1"/>
</dbReference>
<evidence type="ECO:0000256" key="2">
    <source>
        <dbReference type="PROSITE-ProRule" id="PRU00169"/>
    </source>
</evidence>
<dbReference type="SUPFAM" id="SSF52172">
    <property type="entry name" value="CheY-like"/>
    <property type="match status" value="1"/>
</dbReference>